<organism evidence="2 3">
    <name type="scientific">Vibrio azureus NBRC 104587</name>
    <dbReference type="NCBI Taxonomy" id="1219077"/>
    <lineage>
        <taxon>Bacteria</taxon>
        <taxon>Pseudomonadati</taxon>
        <taxon>Pseudomonadota</taxon>
        <taxon>Gammaproteobacteria</taxon>
        <taxon>Vibrionales</taxon>
        <taxon>Vibrionaceae</taxon>
        <taxon>Vibrio</taxon>
    </lineage>
</organism>
<accession>U3C0B0</accession>
<dbReference type="GO" id="GO:0019068">
    <property type="term" value="P:virion assembly"/>
    <property type="evidence" value="ECO:0007669"/>
    <property type="project" value="InterPro"/>
</dbReference>
<dbReference type="GO" id="GO:0005198">
    <property type="term" value="F:structural molecule activity"/>
    <property type="evidence" value="ECO:0007669"/>
    <property type="project" value="InterPro"/>
</dbReference>
<dbReference type="Pfam" id="PF05136">
    <property type="entry name" value="Phage_portal_2"/>
    <property type="match status" value="1"/>
</dbReference>
<reference evidence="2 3" key="1">
    <citation type="submission" date="2013-09" db="EMBL/GenBank/DDBJ databases">
        <title>Whole genome shotgun sequence of Vibrio azureus NBRC 104587.</title>
        <authorList>
            <person name="Isaki S."/>
            <person name="Hosoyama A."/>
            <person name="Numata M."/>
            <person name="Hashimoto M."/>
            <person name="Hosoyama Y."/>
            <person name="Tsuchikane K."/>
            <person name="Noguchi M."/>
            <person name="Hirakata S."/>
            <person name="Ichikawa N."/>
            <person name="Ohji S."/>
            <person name="Yamazoe A."/>
            <person name="Fujita N."/>
        </authorList>
    </citation>
    <scope>NUCLEOTIDE SEQUENCE [LARGE SCALE GENOMIC DNA]</scope>
    <source>
        <strain evidence="2 3">NBRC 104587</strain>
    </source>
</reference>
<feature type="region of interest" description="Disordered" evidence="1">
    <location>
        <begin position="35"/>
        <end position="58"/>
    </location>
</feature>
<feature type="region of interest" description="Disordered" evidence="1">
    <location>
        <begin position="476"/>
        <end position="500"/>
    </location>
</feature>
<dbReference type="EMBL" id="BATL01000017">
    <property type="protein sequence ID" value="GAD74954.1"/>
    <property type="molecule type" value="Genomic_DNA"/>
</dbReference>
<dbReference type="Proteomes" id="UP000016567">
    <property type="component" value="Unassembled WGS sequence"/>
</dbReference>
<evidence type="ECO:0000313" key="3">
    <source>
        <dbReference type="Proteomes" id="UP000016567"/>
    </source>
</evidence>
<dbReference type="STRING" id="1219077.VAZ01S_017_00490"/>
<gene>
    <name evidence="2" type="ORF">VAZ01S_017_00490</name>
</gene>
<dbReference type="AlphaFoldDB" id="U3C0B0"/>
<keyword evidence="3" id="KW-1185">Reference proteome</keyword>
<dbReference type="NCBIfam" id="TIGR01539">
    <property type="entry name" value="portal_lambda"/>
    <property type="match status" value="1"/>
</dbReference>
<feature type="compositionally biased region" description="Basic and acidic residues" evidence="1">
    <location>
        <begin position="490"/>
        <end position="500"/>
    </location>
</feature>
<protein>
    <submittedName>
        <fullName evidence="2">Putative phage portal protein</fullName>
    </submittedName>
</protein>
<evidence type="ECO:0000256" key="1">
    <source>
        <dbReference type="SAM" id="MobiDB-lite"/>
    </source>
</evidence>
<dbReference type="OrthoDB" id="622132at2"/>
<dbReference type="InterPro" id="IPR006429">
    <property type="entry name" value="Phage_lambda_portal"/>
</dbReference>
<feature type="compositionally biased region" description="Polar residues" evidence="1">
    <location>
        <begin position="476"/>
        <end position="489"/>
    </location>
</feature>
<dbReference type="eggNOG" id="COG5511">
    <property type="taxonomic scope" value="Bacteria"/>
</dbReference>
<proteinExistence type="predicted"/>
<name>U3C0B0_9VIBR</name>
<dbReference type="RefSeq" id="WP_021708732.1">
    <property type="nucleotide sequence ID" value="NZ_BAOB01000419.1"/>
</dbReference>
<sequence>MSSPNWIDKLIAVFNPRKGLERAHDRRLLNKYNAALSRNPHTKKTNKQSKGDANALNKGAKAVYQRARHMDENNPFVTAILDELCANVIGPNGIMVEPQPLNHKGEVHVVCAQAIMTWWENFSLKQNIDAELSRAETEWLAGRTWFRDGEVFCRMFMGKHKDLTYPTDTPFAVQPFEPDFIPAHITEADGGMFEGIKRNKLGQAISYLIQKDARGFEFAEVDAQFVCHLKFTRRFHQNRGISLLHSVLDLVDDLEDYDQSERISAQIASRFAYYIKRDPSLHSNTTDAFDRGGDLFLGMGNSFELAPGEEAGVVENNRKETMSSPFRNAQLRLASGGAGVNNSSVTRDYSNGSYSAQRQELIDSFSRYRVLQRKFVLGWTRPQYRHALKMAMLAGEVTLPKDVDRTTILNAIYQAPVMPWIDPSKEMVGVEKGTRLGLHSLSHAQRERNINPLSTRREIQSERQQMNDMDIVSTSDPAHAIKNNNPQHNQQEEANHAKAK</sequence>
<evidence type="ECO:0000313" key="2">
    <source>
        <dbReference type="EMBL" id="GAD74954.1"/>
    </source>
</evidence>
<comment type="caution">
    <text evidence="2">The sequence shown here is derived from an EMBL/GenBank/DDBJ whole genome shotgun (WGS) entry which is preliminary data.</text>
</comment>